<sequence length="64" mass="7019">MSLDPAEAYKGHDEGGDVHPTTSMIPCQRRSLRPPSAIAQWQVEGLQLVTIDWALAGYPPALKF</sequence>
<organism evidence="2 3">
    <name type="scientific">Rhizobium gallicum</name>
    <dbReference type="NCBI Taxonomy" id="56730"/>
    <lineage>
        <taxon>Bacteria</taxon>
        <taxon>Pseudomonadati</taxon>
        <taxon>Pseudomonadota</taxon>
        <taxon>Alphaproteobacteria</taxon>
        <taxon>Hyphomicrobiales</taxon>
        <taxon>Rhizobiaceae</taxon>
        <taxon>Rhizobium/Agrobacterium group</taxon>
        <taxon>Rhizobium</taxon>
    </lineage>
</organism>
<protein>
    <submittedName>
        <fullName evidence="2">Uncharacterized protein</fullName>
    </submittedName>
</protein>
<proteinExistence type="predicted"/>
<gene>
    <name evidence="2" type="ORF">IE4872_CH02738</name>
</gene>
<evidence type="ECO:0000313" key="2">
    <source>
        <dbReference type="EMBL" id="APO68343.1"/>
    </source>
</evidence>
<feature type="region of interest" description="Disordered" evidence="1">
    <location>
        <begin position="1"/>
        <end position="24"/>
    </location>
</feature>
<dbReference type="Proteomes" id="UP000184749">
    <property type="component" value="Chromosome"/>
</dbReference>
<accession>A0A1L5NKB7</accession>
<dbReference type="EMBL" id="CP017101">
    <property type="protein sequence ID" value="APO68343.1"/>
    <property type="molecule type" value="Genomic_DNA"/>
</dbReference>
<reference evidence="2 3" key="1">
    <citation type="submission" date="2016-09" db="EMBL/GenBank/DDBJ databases">
        <title>The complete genome sequences of Rhizobium gallicum, symbiovars gallicum and phaseoli, symbionts associated to common bean (Phaseolus vulgaris).</title>
        <authorList>
            <person name="Bustos P."/>
            <person name="Santamaria R.I."/>
            <person name="Perez-Carrascal O.M."/>
            <person name="Juarez S."/>
            <person name="Lozano L."/>
            <person name="Martinez-Flores I."/>
            <person name="Martinez-Romero E."/>
            <person name="Cevallos M."/>
            <person name="Romero D."/>
            <person name="Davila G."/>
            <person name="Gonzalez V."/>
        </authorList>
    </citation>
    <scope>NUCLEOTIDE SEQUENCE [LARGE SCALE GENOMIC DNA]</scope>
    <source>
        <strain evidence="2 3">IE4872</strain>
    </source>
</reference>
<evidence type="ECO:0000313" key="3">
    <source>
        <dbReference type="Proteomes" id="UP000184749"/>
    </source>
</evidence>
<name>A0A1L5NKB7_9HYPH</name>
<dbReference type="STRING" id="56730.IE4872_CH02738"/>
<evidence type="ECO:0000256" key="1">
    <source>
        <dbReference type="SAM" id="MobiDB-lite"/>
    </source>
</evidence>
<dbReference type="AlphaFoldDB" id="A0A1L5NKB7"/>
<feature type="compositionally biased region" description="Basic and acidic residues" evidence="1">
    <location>
        <begin position="7"/>
        <end position="17"/>
    </location>
</feature>